<dbReference type="OrthoDB" id="144082at2759"/>
<organism evidence="1 2">
    <name type="scientific">Phytophthora fragariaefolia</name>
    <dbReference type="NCBI Taxonomy" id="1490495"/>
    <lineage>
        <taxon>Eukaryota</taxon>
        <taxon>Sar</taxon>
        <taxon>Stramenopiles</taxon>
        <taxon>Oomycota</taxon>
        <taxon>Peronosporomycetes</taxon>
        <taxon>Peronosporales</taxon>
        <taxon>Peronosporaceae</taxon>
        <taxon>Phytophthora</taxon>
    </lineage>
</organism>
<name>A0A9W6YHV0_9STRA</name>
<sequence length="132" mass="14216">MLDGMSSVYALPCFANTVKGPMKRGASKLAPKSDTACLARFCVANKTNEPTLNSLEFPLPLFNCGDDGIMNSLYPLCVQLLSIDRSCNGVLDKPYDGLSALDKVHSLRAEPVVQLGILVHYRPGLSVLFVVA</sequence>
<proteinExistence type="predicted"/>
<dbReference type="AlphaFoldDB" id="A0A9W6YHV0"/>
<comment type="caution">
    <text evidence="1">The sequence shown here is derived from an EMBL/GenBank/DDBJ whole genome shotgun (WGS) entry which is preliminary data.</text>
</comment>
<evidence type="ECO:0000313" key="1">
    <source>
        <dbReference type="EMBL" id="GMF63583.1"/>
    </source>
</evidence>
<dbReference type="Proteomes" id="UP001165121">
    <property type="component" value="Unassembled WGS sequence"/>
</dbReference>
<accession>A0A9W6YHV0</accession>
<gene>
    <name evidence="1" type="ORF">Pfra01_002775100</name>
</gene>
<protein>
    <submittedName>
        <fullName evidence="1">Unnamed protein product</fullName>
    </submittedName>
</protein>
<evidence type="ECO:0000313" key="2">
    <source>
        <dbReference type="Proteomes" id="UP001165121"/>
    </source>
</evidence>
<keyword evidence="2" id="KW-1185">Reference proteome</keyword>
<dbReference type="EMBL" id="BSXT01007152">
    <property type="protein sequence ID" value="GMF63583.1"/>
    <property type="molecule type" value="Genomic_DNA"/>
</dbReference>
<reference evidence="1" key="1">
    <citation type="submission" date="2023-04" db="EMBL/GenBank/DDBJ databases">
        <title>Phytophthora fragariaefolia NBRC 109709.</title>
        <authorList>
            <person name="Ichikawa N."/>
            <person name="Sato H."/>
            <person name="Tonouchi N."/>
        </authorList>
    </citation>
    <scope>NUCLEOTIDE SEQUENCE</scope>
    <source>
        <strain evidence="1">NBRC 109709</strain>
    </source>
</reference>